<name>A0A7X5TTJ2_9MICO</name>
<keyword evidence="1" id="KW-0812">Transmembrane</keyword>
<keyword evidence="3" id="KW-1185">Reference proteome</keyword>
<dbReference type="EMBL" id="JAAMOX010000002">
    <property type="protein sequence ID" value="NIH54681.1"/>
    <property type="molecule type" value="Genomic_DNA"/>
</dbReference>
<feature type="transmembrane region" description="Helical" evidence="1">
    <location>
        <begin position="6"/>
        <end position="24"/>
    </location>
</feature>
<reference evidence="2 3" key="1">
    <citation type="submission" date="2020-02" db="EMBL/GenBank/DDBJ databases">
        <title>Sequencing the genomes of 1000 actinobacteria strains.</title>
        <authorList>
            <person name="Klenk H.-P."/>
        </authorList>
    </citation>
    <scope>NUCLEOTIDE SEQUENCE [LARGE SCALE GENOMIC DNA]</scope>
    <source>
        <strain evidence="2 3">DSM 27960</strain>
    </source>
</reference>
<proteinExistence type="predicted"/>
<evidence type="ECO:0000313" key="3">
    <source>
        <dbReference type="Proteomes" id="UP000541033"/>
    </source>
</evidence>
<accession>A0A7X5TTJ2</accession>
<keyword evidence="1" id="KW-0472">Membrane</keyword>
<sequence length="29" mass="3134">MGIIEAVAVIVGLGSLLYLAYALMHPDRF</sequence>
<comment type="caution">
    <text evidence="2">The sequence shown here is derived from an EMBL/GenBank/DDBJ whole genome shotgun (WGS) entry which is preliminary data.</text>
</comment>
<dbReference type="Pfam" id="PF09604">
    <property type="entry name" value="Potass_KdpF"/>
    <property type="match status" value="1"/>
</dbReference>
<evidence type="ECO:0000256" key="1">
    <source>
        <dbReference type="SAM" id="Phobius"/>
    </source>
</evidence>
<organism evidence="2 3">
    <name type="scientific">Lysinibacter cavernae</name>
    <dbReference type="NCBI Taxonomy" id="1640652"/>
    <lineage>
        <taxon>Bacteria</taxon>
        <taxon>Bacillati</taxon>
        <taxon>Actinomycetota</taxon>
        <taxon>Actinomycetes</taxon>
        <taxon>Micrococcales</taxon>
        <taxon>Microbacteriaceae</taxon>
        <taxon>Lysinibacter</taxon>
    </lineage>
</organism>
<dbReference type="GO" id="GO:0005886">
    <property type="term" value="C:plasma membrane"/>
    <property type="evidence" value="ECO:0007669"/>
    <property type="project" value="InterPro"/>
</dbReference>
<dbReference type="GO" id="GO:0008556">
    <property type="term" value="F:P-type potassium transmembrane transporter activity"/>
    <property type="evidence" value="ECO:0007669"/>
    <property type="project" value="InterPro"/>
</dbReference>
<dbReference type="RefSeq" id="WP_167151171.1">
    <property type="nucleotide sequence ID" value="NZ_JAAMOX010000002.1"/>
</dbReference>
<dbReference type="Proteomes" id="UP000541033">
    <property type="component" value="Unassembled WGS sequence"/>
</dbReference>
<keyword evidence="1" id="KW-1133">Transmembrane helix</keyword>
<evidence type="ECO:0000313" key="2">
    <source>
        <dbReference type="EMBL" id="NIH54681.1"/>
    </source>
</evidence>
<dbReference type="AlphaFoldDB" id="A0A7X5TTJ2"/>
<protein>
    <submittedName>
        <fullName evidence="2">K+-transporting ATPase KdpF subunit</fullName>
    </submittedName>
</protein>
<dbReference type="InterPro" id="IPR011726">
    <property type="entry name" value="KdpF"/>
</dbReference>
<gene>
    <name evidence="2" type="ORF">FHX76_002577</name>
</gene>